<name>A0A4C1SSV1_EUMVA</name>
<comment type="caution">
    <text evidence="2">The sequence shown here is derived from an EMBL/GenBank/DDBJ whole genome shotgun (WGS) entry which is preliminary data.</text>
</comment>
<feature type="compositionally biased region" description="Basic and acidic residues" evidence="1">
    <location>
        <begin position="1"/>
        <end position="10"/>
    </location>
</feature>
<proteinExistence type="predicted"/>
<sequence length="102" mass="11534">MTDVISDKCSSRQQNPSSRRNCSARPVPSRTLLPALTVLIFRVSRARRLYVPRVTRTYFMQRVPHKEIIQSVSADIERYLLAPPPPPPPPPSPPRLTCPLCS</sequence>
<dbReference type="Proteomes" id="UP000299102">
    <property type="component" value="Unassembled WGS sequence"/>
</dbReference>
<dbReference type="AlphaFoldDB" id="A0A4C1SSV1"/>
<feature type="compositionally biased region" description="Pro residues" evidence="1">
    <location>
        <begin position="82"/>
        <end position="96"/>
    </location>
</feature>
<feature type="compositionally biased region" description="Low complexity" evidence="1">
    <location>
        <begin position="11"/>
        <end position="23"/>
    </location>
</feature>
<keyword evidence="3" id="KW-1185">Reference proteome</keyword>
<feature type="region of interest" description="Disordered" evidence="1">
    <location>
        <begin position="1"/>
        <end position="26"/>
    </location>
</feature>
<accession>A0A4C1SSV1</accession>
<organism evidence="2 3">
    <name type="scientific">Eumeta variegata</name>
    <name type="common">Bagworm moth</name>
    <name type="synonym">Eumeta japonica</name>
    <dbReference type="NCBI Taxonomy" id="151549"/>
    <lineage>
        <taxon>Eukaryota</taxon>
        <taxon>Metazoa</taxon>
        <taxon>Ecdysozoa</taxon>
        <taxon>Arthropoda</taxon>
        <taxon>Hexapoda</taxon>
        <taxon>Insecta</taxon>
        <taxon>Pterygota</taxon>
        <taxon>Neoptera</taxon>
        <taxon>Endopterygota</taxon>
        <taxon>Lepidoptera</taxon>
        <taxon>Glossata</taxon>
        <taxon>Ditrysia</taxon>
        <taxon>Tineoidea</taxon>
        <taxon>Psychidae</taxon>
        <taxon>Oiketicinae</taxon>
        <taxon>Eumeta</taxon>
    </lineage>
</organism>
<evidence type="ECO:0000256" key="1">
    <source>
        <dbReference type="SAM" id="MobiDB-lite"/>
    </source>
</evidence>
<evidence type="ECO:0000313" key="2">
    <source>
        <dbReference type="EMBL" id="GBP04986.1"/>
    </source>
</evidence>
<reference evidence="2 3" key="1">
    <citation type="journal article" date="2019" name="Commun. Biol.">
        <title>The bagworm genome reveals a unique fibroin gene that provides high tensile strength.</title>
        <authorList>
            <person name="Kono N."/>
            <person name="Nakamura H."/>
            <person name="Ohtoshi R."/>
            <person name="Tomita M."/>
            <person name="Numata K."/>
            <person name="Arakawa K."/>
        </authorList>
    </citation>
    <scope>NUCLEOTIDE SEQUENCE [LARGE SCALE GENOMIC DNA]</scope>
</reference>
<gene>
    <name evidence="2" type="ORF">EVAR_3347_1</name>
</gene>
<feature type="region of interest" description="Disordered" evidence="1">
    <location>
        <begin position="80"/>
        <end position="102"/>
    </location>
</feature>
<protein>
    <submittedName>
        <fullName evidence="2">Uncharacterized protein</fullName>
    </submittedName>
</protein>
<evidence type="ECO:0000313" key="3">
    <source>
        <dbReference type="Proteomes" id="UP000299102"/>
    </source>
</evidence>
<dbReference type="EMBL" id="BGZK01000016">
    <property type="protein sequence ID" value="GBP04986.1"/>
    <property type="molecule type" value="Genomic_DNA"/>
</dbReference>